<dbReference type="AlphaFoldDB" id="A0A7K1UVW3"/>
<keyword evidence="2" id="KW-0812">Transmembrane</keyword>
<dbReference type="Proteomes" id="UP000466794">
    <property type="component" value="Unassembled WGS sequence"/>
</dbReference>
<feature type="region of interest" description="Disordered" evidence="1">
    <location>
        <begin position="1"/>
        <end position="23"/>
    </location>
</feature>
<keyword evidence="2" id="KW-1133">Transmembrane helix</keyword>
<name>A0A7K1UVW3_9NOCA</name>
<proteinExistence type="predicted"/>
<comment type="caution">
    <text evidence="3">The sequence shown here is derived from an EMBL/GenBank/DDBJ whole genome shotgun (WGS) entry which is preliminary data.</text>
</comment>
<protein>
    <submittedName>
        <fullName evidence="3">Uncharacterized protein</fullName>
    </submittedName>
</protein>
<evidence type="ECO:0000313" key="3">
    <source>
        <dbReference type="EMBL" id="MVU78514.1"/>
    </source>
</evidence>
<sequence length="144" mass="15544">MMARSLSVQNPAPARAPEPVEPSEWGHHLGVGEDIADSLYADQLGALIFVRKLVRAGYLFNALVAIAVWVAITLWGRYSGPRSFHDCAAVPGFQSGCNPDLEAWIVGGLSGFVLAIVVFTLLSLPCFVVAYAVRWSARAMADRN</sequence>
<evidence type="ECO:0000256" key="1">
    <source>
        <dbReference type="SAM" id="MobiDB-lite"/>
    </source>
</evidence>
<accession>A0A7K1UVW3</accession>
<evidence type="ECO:0000256" key="2">
    <source>
        <dbReference type="SAM" id="Phobius"/>
    </source>
</evidence>
<keyword evidence="4" id="KW-1185">Reference proteome</keyword>
<feature type="compositionally biased region" description="Polar residues" evidence="1">
    <location>
        <begin position="1"/>
        <end position="10"/>
    </location>
</feature>
<feature type="transmembrane region" description="Helical" evidence="2">
    <location>
        <begin position="109"/>
        <end position="133"/>
    </location>
</feature>
<evidence type="ECO:0000313" key="4">
    <source>
        <dbReference type="Proteomes" id="UP000466794"/>
    </source>
</evidence>
<dbReference type="EMBL" id="WRPP01000002">
    <property type="protein sequence ID" value="MVU78514.1"/>
    <property type="molecule type" value="Genomic_DNA"/>
</dbReference>
<dbReference type="RefSeq" id="WP_157387982.1">
    <property type="nucleotide sequence ID" value="NZ_WRPP01000002.1"/>
</dbReference>
<organism evidence="3 4">
    <name type="scientific">Nocardia terrae</name>
    <dbReference type="NCBI Taxonomy" id="2675851"/>
    <lineage>
        <taxon>Bacteria</taxon>
        <taxon>Bacillati</taxon>
        <taxon>Actinomycetota</taxon>
        <taxon>Actinomycetes</taxon>
        <taxon>Mycobacteriales</taxon>
        <taxon>Nocardiaceae</taxon>
        <taxon>Nocardia</taxon>
    </lineage>
</organism>
<reference evidence="3 4" key="1">
    <citation type="submission" date="2019-12" db="EMBL/GenBank/DDBJ databases">
        <title>Nocardia sp. nov. ET3-3 isolated from soil.</title>
        <authorList>
            <person name="Kanchanasin P."/>
            <person name="Tanasupawat S."/>
            <person name="Yuki M."/>
            <person name="Kudo T."/>
        </authorList>
    </citation>
    <scope>NUCLEOTIDE SEQUENCE [LARGE SCALE GENOMIC DNA]</scope>
    <source>
        <strain evidence="3 4">ET3-3</strain>
    </source>
</reference>
<feature type="transmembrane region" description="Helical" evidence="2">
    <location>
        <begin position="58"/>
        <end position="76"/>
    </location>
</feature>
<gene>
    <name evidence="3" type="ORF">GPX89_14820</name>
</gene>
<keyword evidence="2" id="KW-0472">Membrane</keyword>